<evidence type="ECO:0000313" key="8">
    <source>
        <dbReference type="Proteomes" id="UP001060895"/>
    </source>
</evidence>
<evidence type="ECO:0000256" key="5">
    <source>
        <dbReference type="ARBA" id="ARBA00023136"/>
    </source>
</evidence>
<evidence type="ECO:0000256" key="3">
    <source>
        <dbReference type="ARBA" id="ARBA00022692"/>
    </source>
</evidence>
<dbReference type="InterPro" id="IPR022301">
    <property type="entry name" value="Integral_membrane_YjbE"/>
</dbReference>
<name>A0ABQ0PCM5_9PROT</name>
<keyword evidence="3 6" id="KW-0812">Transmembrane</keyword>
<evidence type="ECO:0000256" key="4">
    <source>
        <dbReference type="ARBA" id="ARBA00022989"/>
    </source>
</evidence>
<feature type="transmembrane region" description="Helical" evidence="6">
    <location>
        <begin position="127"/>
        <end position="151"/>
    </location>
</feature>
<evidence type="ECO:0000313" key="7">
    <source>
        <dbReference type="EMBL" id="GBQ31861.1"/>
    </source>
</evidence>
<accession>A0ABQ0PCM5</accession>
<reference evidence="7" key="1">
    <citation type="submission" date="2013-04" db="EMBL/GenBank/DDBJ databases">
        <title>The genome sequencing project of 58 acetic acid bacteria.</title>
        <authorList>
            <person name="Okamoto-Kainuma A."/>
            <person name="Ishikawa M."/>
            <person name="Umino S."/>
            <person name="Koizumi Y."/>
            <person name="Shiwa Y."/>
            <person name="Yoshikawa H."/>
            <person name="Matsutani M."/>
            <person name="Matsushita K."/>
        </authorList>
    </citation>
    <scope>NUCLEOTIDE SEQUENCE</scope>
    <source>
        <strain evidence="7">DSM 12717</strain>
    </source>
</reference>
<dbReference type="PANTHER" id="PTHR30238">
    <property type="entry name" value="MEMBRANE BOUND PREDICTED REDOX MODULATOR"/>
    <property type="match status" value="1"/>
</dbReference>
<comment type="subcellular location">
    <subcellularLocation>
        <location evidence="1">Membrane</location>
        <topology evidence="1">Multi-pass membrane protein</topology>
    </subcellularLocation>
</comment>
<feature type="transmembrane region" description="Helical" evidence="6">
    <location>
        <begin position="157"/>
        <end position="175"/>
    </location>
</feature>
<dbReference type="EMBL" id="BAQP01000455">
    <property type="protein sequence ID" value="GBQ31861.1"/>
    <property type="molecule type" value="Genomic_DNA"/>
</dbReference>
<dbReference type="Pfam" id="PF03741">
    <property type="entry name" value="TerC"/>
    <property type="match status" value="1"/>
</dbReference>
<proteinExistence type="inferred from homology"/>
<evidence type="ECO:0000256" key="6">
    <source>
        <dbReference type="SAM" id="Phobius"/>
    </source>
</evidence>
<protein>
    <submittedName>
        <fullName evidence="7">Integral membrane protein TerC</fullName>
    </submittedName>
</protein>
<keyword evidence="5 6" id="KW-0472">Membrane</keyword>
<comment type="similarity">
    <text evidence="2">Belongs to the TerC family.</text>
</comment>
<evidence type="ECO:0000256" key="1">
    <source>
        <dbReference type="ARBA" id="ARBA00004141"/>
    </source>
</evidence>
<keyword evidence="8" id="KW-1185">Reference proteome</keyword>
<evidence type="ECO:0000256" key="2">
    <source>
        <dbReference type="ARBA" id="ARBA00007511"/>
    </source>
</evidence>
<comment type="caution">
    <text evidence="7">The sequence shown here is derived from an EMBL/GenBank/DDBJ whole genome shotgun (WGS) entry which is preliminary data.</text>
</comment>
<gene>
    <name evidence="7" type="ORF">AA12717_3897</name>
</gene>
<dbReference type="NCBIfam" id="TIGR03717">
    <property type="entry name" value="R_switched_YjbE"/>
    <property type="match status" value="1"/>
</dbReference>
<sequence>MQVILIDLTLAGDNAVVIGLAVRGLPPSLRGRAILAGVAAAALFRVGLAIVAVRLLAIIGLTLAGGILLLWVCWRMFRELRHQDAPVATGTAPPGALRAAIVRIIVADLSMSLDNVLAVAGAAGEHIWVLIAGLAISVLMMAVAASVIARLLERFRWIAWIGLLIVLAVAIELIVKGGGEIWHVVS</sequence>
<keyword evidence="4 6" id="KW-1133">Transmembrane helix</keyword>
<organism evidence="7 8">
    <name type="scientific">Gluconacetobacter sacchari DSM 12717</name>
    <dbReference type="NCBI Taxonomy" id="1307940"/>
    <lineage>
        <taxon>Bacteria</taxon>
        <taxon>Pseudomonadati</taxon>
        <taxon>Pseudomonadota</taxon>
        <taxon>Alphaproteobacteria</taxon>
        <taxon>Acetobacterales</taxon>
        <taxon>Acetobacteraceae</taxon>
        <taxon>Gluconacetobacter</taxon>
    </lineage>
</organism>
<dbReference type="InterPro" id="IPR005496">
    <property type="entry name" value="Integral_membrane_TerC"/>
</dbReference>
<feature type="transmembrane region" description="Helical" evidence="6">
    <location>
        <begin position="56"/>
        <end position="74"/>
    </location>
</feature>
<dbReference type="Proteomes" id="UP001060895">
    <property type="component" value="Unassembled WGS sequence"/>
</dbReference>
<dbReference type="PANTHER" id="PTHR30238:SF4">
    <property type="entry name" value="SLL1022 PROTEIN"/>
    <property type="match status" value="1"/>
</dbReference>